<dbReference type="Proteomes" id="UP001324634">
    <property type="component" value="Chromosome"/>
</dbReference>
<gene>
    <name evidence="2" type="ORF">SOO65_20675</name>
</gene>
<evidence type="ECO:0000313" key="2">
    <source>
        <dbReference type="EMBL" id="WPU65116.1"/>
    </source>
</evidence>
<dbReference type="CDD" id="cd06587">
    <property type="entry name" value="VOC"/>
    <property type="match status" value="1"/>
</dbReference>
<dbReference type="Gene3D" id="3.10.180.10">
    <property type="entry name" value="2,3-Dihydroxybiphenyl 1,2-Dioxygenase, domain 1"/>
    <property type="match status" value="1"/>
</dbReference>
<dbReference type="InterPro" id="IPR029068">
    <property type="entry name" value="Glyas_Bleomycin-R_OHBP_Dase"/>
</dbReference>
<dbReference type="KEGG" id="psti:SOO65_20675"/>
<evidence type="ECO:0000259" key="1">
    <source>
        <dbReference type="PROSITE" id="PS51819"/>
    </source>
</evidence>
<evidence type="ECO:0000313" key="3">
    <source>
        <dbReference type="Proteomes" id="UP001324634"/>
    </source>
</evidence>
<dbReference type="InterPro" id="IPR004360">
    <property type="entry name" value="Glyas_Fos-R_dOase_dom"/>
</dbReference>
<sequence>MLNNLNAITTIGVKDINRAREFYEKKLGLTPVESAEPMEEVQMLKSGNTLVELYKSEFAGTNKATAISWVVGDDIAKEVDALKKKGISFEHYDFPEAKLEGDVHVMGNIKAAWFKDPDGNILCLGNH</sequence>
<proteinExistence type="predicted"/>
<protein>
    <submittedName>
        <fullName evidence="2">VOC family protein</fullName>
    </submittedName>
</protein>
<keyword evidence="3" id="KW-1185">Reference proteome</keyword>
<dbReference type="AlphaFoldDB" id="A0AAX4HPT0"/>
<name>A0AAX4HPT0_9BACT</name>
<dbReference type="InterPro" id="IPR037523">
    <property type="entry name" value="VOC_core"/>
</dbReference>
<accession>A0AAX4HPT0</accession>
<dbReference type="PROSITE" id="PS51819">
    <property type="entry name" value="VOC"/>
    <property type="match status" value="1"/>
</dbReference>
<feature type="domain" description="VOC" evidence="1">
    <location>
        <begin position="4"/>
        <end position="127"/>
    </location>
</feature>
<dbReference type="Pfam" id="PF00903">
    <property type="entry name" value="Glyoxalase"/>
    <property type="match status" value="1"/>
</dbReference>
<dbReference type="EMBL" id="CP139487">
    <property type="protein sequence ID" value="WPU65116.1"/>
    <property type="molecule type" value="Genomic_DNA"/>
</dbReference>
<dbReference type="SUPFAM" id="SSF54593">
    <property type="entry name" value="Glyoxalase/Bleomycin resistance protein/Dihydroxybiphenyl dioxygenase"/>
    <property type="match status" value="1"/>
</dbReference>
<reference evidence="2 3" key="1">
    <citation type="submission" date="2023-11" db="EMBL/GenBank/DDBJ databases">
        <title>Peredibacter starrii A3.12.</title>
        <authorList>
            <person name="Mitchell R.J."/>
        </authorList>
    </citation>
    <scope>NUCLEOTIDE SEQUENCE [LARGE SCALE GENOMIC DNA]</scope>
    <source>
        <strain evidence="2 3">A3.12</strain>
    </source>
</reference>
<dbReference type="RefSeq" id="WP_321395170.1">
    <property type="nucleotide sequence ID" value="NZ_CP139487.1"/>
</dbReference>
<organism evidence="2 3">
    <name type="scientific">Peredibacter starrii</name>
    <dbReference type="NCBI Taxonomy" id="28202"/>
    <lineage>
        <taxon>Bacteria</taxon>
        <taxon>Pseudomonadati</taxon>
        <taxon>Bdellovibrionota</taxon>
        <taxon>Bacteriovoracia</taxon>
        <taxon>Bacteriovoracales</taxon>
        <taxon>Bacteriovoracaceae</taxon>
        <taxon>Peredibacter</taxon>
    </lineage>
</organism>